<protein>
    <submittedName>
        <fullName evidence="1">Uncharacterized protein</fullName>
    </submittedName>
</protein>
<dbReference type="EMBL" id="CP002816">
    <property type="protein sequence ID" value="AEH92301.1"/>
    <property type="molecule type" value="Genomic_DNA"/>
</dbReference>
<dbReference type="RefSeq" id="WP_012581450.1">
    <property type="nucleotide sequence ID" value="NC_017537.1"/>
</dbReference>
<name>A0A0E0UVB9_LISMM</name>
<proteinExistence type="predicted"/>
<organism evidence="1 2">
    <name type="scientific">Listeria monocytogenes serotype 4a (strain M7)</name>
    <dbReference type="NCBI Taxonomy" id="1030009"/>
    <lineage>
        <taxon>Bacteria</taxon>
        <taxon>Bacillati</taxon>
        <taxon>Bacillota</taxon>
        <taxon>Bacilli</taxon>
        <taxon>Bacillales</taxon>
        <taxon>Listeriaceae</taxon>
        <taxon>Listeria</taxon>
    </lineage>
</organism>
<dbReference type="PATRIC" id="fig|1030009.3.peg.1285"/>
<dbReference type="KEGG" id="lmq:LMM7_1296"/>
<sequence>MTEIRVLKNNGDIYYPQTHAQAVMNLNETITKEMNQTVFDYIRIASPNGTVFSLSVTNDGLLNIIEDVSEQEVK</sequence>
<evidence type="ECO:0000313" key="1">
    <source>
        <dbReference type="EMBL" id="AEH92301.1"/>
    </source>
</evidence>
<accession>A0A0E0UVB9</accession>
<dbReference type="HOGENOM" id="CLU_2683428_0_0_9"/>
<dbReference type="Proteomes" id="UP000000486">
    <property type="component" value="Chromosome"/>
</dbReference>
<dbReference type="AlphaFoldDB" id="A0A0E0UVB9"/>
<reference evidence="1 2" key="1">
    <citation type="journal article" date="2011" name="J. Bacteriol.">
        <title>Genome sequence of the nonpathogenic Listeria monocytogenes serovar 4a strain M7.</title>
        <authorList>
            <person name="Chen J."/>
            <person name="Xia Y."/>
            <person name="Cheng C."/>
            <person name="Fang C."/>
            <person name="Shan Y."/>
            <person name="Jin G."/>
            <person name="Fang W."/>
        </authorList>
    </citation>
    <scope>NUCLEOTIDE SEQUENCE [LARGE SCALE GENOMIC DNA]</scope>
    <source>
        <strain evidence="1 2">M7</strain>
    </source>
</reference>
<evidence type="ECO:0000313" key="2">
    <source>
        <dbReference type="Proteomes" id="UP000000486"/>
    </source>
</evidence>
<gene>
    <name evidence="1" type="ordered locus">LMM7_1296</name>
</gene>